<dbReference type="EMBL" id="PXYW01000012">
    <property type="protein sequence ID" value="PSR34094.1"/>
    <property type="molecule type" value="Genomic_DNA"/>
</dbReference>
<gene>
    <name evidence="1" type="ORF">C7B46_06750</name>
</gene>
<comment type="caution">
    <text evidence="1">The sequence shown here is derived from an EMBL/GenBank/DDBJ whole genome shotgun (WGS) entry which is preliminary data.</text>
</comment>
<protein>
    <submittedName>
        <fullName evidence="1">Uncharacterized protein</fullName>
    </submittedName>
</protein>
<accession>A0A2T2XHY0</accession>
<reference evidence="1 2" key="1">
    <citation type="journal article" date="2014" name="BMC Genomics">
        <title>Comparison of environmental and isolate Sulfobacillus genomes reveals diverse carbon, sulfur, nitrogen, and hydrogen metabolisms.</title>
        <authorList>
            <person name="Justice N.B."/>
            <person name="Norman A."/>
            <person name="Brown C.T."/>
            <person name="Singh A."/>
            <person name="Thomas B.C."/>
            <person name="Banfield J.F."/>
        </authorList>
    </citation>
    <scope>NUCLEOTIDE SEQUENCE [LARGE SCALE GENOMIC DNA]</scope>
    <source>
        <strain evidence="1">AMDSBA4</strain>
    </source>
</reference>
<dbReference type="AlphaFoldDB" id="A0A2T2XHY0"/>
<sequence>MKKMFLSAFSSMPIKQVWHGEFFWDQMESLGEPGENWPSGSLDAGYGSCAASNFRGDVKLDEHMPSDNHGLNEYKVSLIALVNHTSRK</sequence>
<dbReference type="Proteomes" id="UP000242972">
    <property type="component" value="Unassembled WGS sequence"/>
</dbReference>
<evidence type="ECO:0000313" key="2">
    <source>
        <dbReference type="Proteomes" id="UP000242972"/>
    </source>
</evidence>
<evidence type="ECO:0000313" key="1">
    <source>
        <dbReference type="EMBL" id="PSR34094.1"/>
    </source>
</evidence>
<organism evidence="1 2">
    <name type="scientific">Sulfobacillus benefaciens</name>
    <dbReference type="NCBI Taxonomy" id="453960"/>
    <lineage>
        <taxon>Bacteria</taxon>
        <taxon>Bacillati</taxon>
        <taxon>Bacillota</taxon>
        <taxon>Clostridia</taxon>
        <taxon>Eubacteriales</taxon>
        <taxon>Clostridiales Family XVII. Incertae Sedis</taxon>
        <taxon>Sulfobacillus</taxon>
    </lineage>
</organism>
<name>A0A2T2XHY0_9FIRM</name>
<proteinExistence type="predicted"/>